<dbReference type="Proteomes" id="UP001171916">
    <property type="component" value="Unassembled WGS sequence"/>
</dbReference>
<keyword evidence="11" id="KW-0407">Ion channel</keyword>
<evidence type="ECO:0000256" key="3">
    <source>
        <dbReference type="ARBA" id="ARBA00022448"/>
    </source>
</evidence>
<feature type="transmembrane region" description="Helical" evidence="13">
    <location>
        <begin position="206"/>
        <end position="227"/>
    </location>
</feature>
<organism evidence="14 15">
    <name type="scientific">Algoriphagus sediminis</name>
    <dbReference type="NCBI Taxonomy" id="3057113"/>
    <lineage>
        <taxon>Bacteria</taxon>
        <taxon>Pseudomonadati</taxon>
        <taxon>Bacteroidota</taxon>
        <taxon>Cytophagia</taxon>
        <taxon>Cytophagales</taxon>
        <taxon>Cyclobacteriaceae</taxon>
        <taxon>Algoriphagus</taxon>
    </lineage>
</organism>
<dbReference type="EMBL" id="JAUEPH010000003">
    <property type="protein sequence ID" value="MDN3203906.1"/>
    <property type="molecule type" value="Genomic_DNA"/>
</dbReference>
<evidence type="ECO:0000256" key="7">
    <source>
        <dbReference type="ARBA" id="ARBA00022958"/>
    </source>
</evidence>
<evidence type="ECO:0000256" key="4">
    <source>
        <dbReference type="ARBA" id="ARBA00022538"/>
    </source>
</evidence>
<proteinExistence type="inferred from homology"/>
<dbReference type="InterPro" id="IPR010617">
    <property type="entry name" value="TMEM175-like"/>
</dbReference>
<keyword evidence="8 13" id="KW-1133">Transmembrane helix</keyword>
<evidence type="ECO:0000256" key="5">
    <source>
        <dbReference type="ARBA" id="ARBA00022692"/>
    </source>
</evidence>
<comment type="caution">
    <text evidence="14">The sequence shown here is derived from an EMBL/GenBank/DDBJ whole genome shotgun (WGS) entry which is preliminary data.</text>
</comment>
<sequence>MRKRALSKVEKDPNIDYRGENPSRLDNLTDAVFGIAVTLLIFNLSNPNSLKDLVVFTKTLPAFLVSIGFLIIIWKEHVRFSEIYGLRGPMFVFLNSLFIALIIFYVYPLRFLTLFMTQAIFGSDLPVTISPREIPDIMIYYGFVAFALYFILLWFYQVALKKKSVLQLNEYEIIHTTFQRNRMILMSVVPIVSILLVIAIKGYSVALASFIGGMMYSTYTPAIIIWAKRYKKKAKEIIDSNPKFVDFRD</sequence>
<keyword evidence="6" id="KW-0631">Potassium channel</keyword>
<gene>
    <name evidence="14" type="ORF">QVH07_07080</name>
</gene>
<comment type="subcellular location">
    <subcellularLocation>
        <location evidence="1">Membrane</location>
        <topology evidence="1">Multi-pass membrane protein</topology>
    </subcellularLocation>
</comment>
<name>A0ABT7YBS9_9BACT</name>
<feature type="transmembrane region" description="Helical" evidence="13">
    <location>
        <begin position="183"/>
        <end position="200"/>
    </location>
</feature>
<feature type="transmembrane region" description="Helical" evidence="13">
    <location>
        <begin position="86"/>
        <end position="107"/>
    </location>
</feature>
<dbReference type="RefSeq" id="WP_289999463.1">
    <property type="nucleotide sequence ID" value="NZ_JAUEPH010000003.1"/>
</dbReference>
<evidence type="ECO:0000256" key="10">
    <source>
        <dbReference type="ARBA" id="ARBA00023136"/>
    </source>
</evidence>
<protein>
    <submittedName>
        <fullName evidence="14">TMEM175 family protein</fullName>
    </submittedName>
</protein>
<evidence type="ECO:0000313" key="15">
    <source>
        <dbReference type="Proteomes" id="UP001171916"/>
    </source>
</evidence>
<feature type="transmembrane region" description="Helical" evidence="13">
    <location>
        <begin position="53"/>
        <end position="74"/>
    </location>
</feature>
<evidence type="ECO:0000256" key="11">
    <source>
        <dbReference type="ARBA" id="ARBA00023303"/>
    </source>
</evidence>
<accession>A0ABT7YBS9</accession>
<evidence type="ECO:0000313" key="14">
    <source>
        <dbReference type="EMBL" id="MDN3203906.1"/>
    </source>
</evidence>
<feature type="transmembrane region" description="Helical" evidence="13">
    <location>
        <begin position="137"/>
        <end position="156"/>
    </location>
</feature>
<keyword evidence="10 13" id="KW-0472">Membrane</keyword>
<keyword evidence="4" id="KW-0633">Potassium transport</keyword>
<evidence type="ECO:0000256" key="12">
    <source>
        <dbReference type="ARBA" id="ARBA00034430"/>
    </source>
</evidence>
<evidence type="ECO:0000256" key="9">
    <source>
        <dbReference type="ARBA" id="ARBA00023065"/>
    </source>
</evidence>
<keyword evidence="7" id="KW-0630">Potassium</keyword>
<evidence type="ECO:0000256" key="1">
    <source>
        <dbReference type="ARBA" id="ARBA00004141"/>
    </source>
</evidence>
<comment type="catalytic activity">
    <reaction evidence="12">
        <text>K(+)(in) = K(+)(out)</text>
        <dbReference type="Rhea" id="RHEA:29463"/>
        <dbReference type="ChEBI" id="CHEBI:29103"/>
    </reaction>
</comment>
<keyword evidence="5 13" id="KW-0812">Transmembrane</keyword>
<evidence type="ECO:0000256" key="13">
    <source>
        <dbReference type="SAM" id="Phobius"/>
    </source>
</evidence>
<evidence type="ECO:0000256" key="8">
    <source>
        <dbReference type="ARBA" id="ARBA00022989"/>
    </source>
</evidence>
<evidence type="ECO:0000256" key="2">
    <source>
        <dbReference type="ARBA" id="ARBA00006920"/>
    </source>
</evidence>
<keyword evidence="9" id="KW-0406">Ion transport</keyword>
<keyword evidence="3" id="KW-0813">Transport</keyword>
<keyword evidence="15" id="KW-1185">Reference proteome</keyword>
<evidence type="ECO:0000256" key="6">
    <source>
        <dbReference type="ARBA" id="ARBA00022826"/>
    </source>
</evidence>
<comment type="similarity">
    <text evidence="2">Belongs to the TMEM175 family.</text>
</comment>
<feature type="transmembrane region" description="Helical" evidence="13">
    <location>
        <begin position="28"/>
        <end position="47"/>
    </location>
</feature>
<dbReference type="Pfam" id="PF06736">
    <property type="entry name" value="TMEM175"/>
    <property type="match status" value="1"/>
</dbReference>
<reference evidence="14" key="1">
    <citation type="submission" date="2023-06" db="EMBL/GenBank/DDBJ databases">
        <title>Robiginitalea aurantiacus sp. nov. and Algoriphagus sediminis sp. nov., isolated from coastal sediment.</title>
        <authorList>
            <person name="Zhou Z.Y."/>
            <person name="An J."/>
            <person name="Jia Y.W."/>
            <person name="Du Z.J."/>
        </authorList>
    </citation>
    <scope>NUCLEOTIDE SEQUENCE</scope>
    <source>
        <strain evidence="14">C2-7</strain>
    </source>
</reference>